<dbReference type="InterPro" id="IPR039506">
    <property type="entry name" value="SPOB_a"/>
</dbReference>
<dbReference type="EC" id="2.7.-.-" evidence="5"/>
<dbReference type="InterPro" id="IPR037100">
    <property type="entry name" value="Spo0B_C_sf"/>
</dbReference>
<dbReference type="SMART" id="SM01317">
    <property type="entry name" value="SPOB_ab"/>
    <property type="match status" value="1"/>
</dbReference>
<feature type="domain" description="Sporulation initiation phosphotransferase B C-terminal" evidence="4">
    <location>
        <begin position="59"/>
        <end position="175"/>
    </location>
</feature>
<keyword evidence="2 5" id="KW-0808">Transferase</keyword>
<dbReference type="InterPro" id="IPR016120">
    <property type="entry name" value="Sig_transdc_His_kin_SpoOB"/>
</dbReference>
<dbReference type="InterPro" id="IPR016122">
    <property type="entry name" value="SpoOB_C"/>
</dbReference>
<dbReference type="Proteomes" id="UP001237207">
    <property type="component" value="Unassembled WGS sequence"/>
</dbReference>
<dbReference type="EMBL" id="JAUSUC010000008">
    <property type="protein sequence ID" value="MDQ0214565.1"/>
    <property type="molecule type" value="Genomic_DNA"/>
</dbReference>
<organism evidence="5 6">
    <name type="scientific">Oikeobacillus pervagus</name>
    <dbReference type="NCBI Taxonomy" id="1325931"/>
    <lineage>
        <taxon>Bacteria</taxon>
        <taxon>Bacillati</taxon>
        <taxon>Bacillota</taxon>
        <taxon>Bacilli</taxon>
        <taxon>Bacillales</taxon>
        <taxon>Bacillaceae</taxon>
        <taxon>Oikeobacillus</taxon>
    </lineage>
</organism>
<reference evidence="5" key="1">
    <citation type="submission" date="2023-07" db="EMBL/GenBank/DDBJ databases">
        <title>Genomic Encyclopedia of Type Strains, Phase IV (KMG-IV): sequencing the most valuable type-strain genomes for metagenomic binning, comparative biology and taxonomic classification.</title>
        <authorList>
            <person name="Goeker M."/>
        </authorList>
    </citation>
    <scope>NUCLEOTIDE SEQUENCE</scope>
    <source>
        <strain evidence="5">DSM 23947</strain>
    </source>
</reference>
<comment type="caution">
    <text evidence="5">The sequence shown here is derived from an EMBL/GenBank/DDBJ whole genome shotgun (WGS) entry which is preliminary data.</text>
</comment>
<accession>A0AAJ1T4A5</accession>
<keyword evidence="1" id="KW-0597">Phosphoprotein</keyword>
<keyword evidence="6" id="KW-1185">Reference proteome</keyword>
<proteinExistence type="predicted"/>
<evidence type="ECO:0000259" key="4">
    <source>
        <dbReference type="SMART" id="SM01317"/>
    </source>
</evidence>
<protein>
    <submittedName>
        <fullName evidence="5">Stage 0 sporulation protein B (Sporulation initiation phosphotransferase)</fullName>
        <ecNumber evidence="5">2.7.-.-</ecNumber>
    </submittedName>
</protein>
<sequence>MKNDWTIIQLMQQTRHDWMNKIQLIKGNIDLNRIDRVKDIIDDIILEARQESKLTNLKMPRFAQLLLTYNWTNSFLRLEYEIIDEDLELHVDDEQLTDWCEAFLYKLEISLQPYGENHLYISLEKSLNDHVRFFFDFGGIIKDKDAMIEWLQLAEKEQMVHKINILHLSEREFSFELLLHNAKK</sequence>
<gene>
    <name evidence="5" type="ORF">J2S13_000961</name>
</gene>
<dbReference type="Pfam" id="PF14689">
    <property type="entry name" value="SPOB_a"/>
    <property type="match status" value="1"/>
</dbReference>
<name>A0AAJ1T4A5_9BACI</name>
<dbReference type="Gene3D" id="1.10.287.130">
    <property type="match status" value="1"/>
</dbReference>
<evidence type="ECO:0000313" key="5">
    <source>
        <dbReference type="EMBL" id="MDQ0214565.1"/>
    </source>
</evidence>
<evidence type="ECO:0000256" key="2">
    <source>
        <dbReference type="ARBA" id="ARBA00022679"/>
    </source>
</evidence>
<keyword evidence="3" id="KW-0418">Kinase</keyword>
<evidence type="ECO:0000313" key="6">
    <source>
        <dbReference type="Proteomes" id="UP001237207"/>
    </source>
</evidence>
<dbReference type="Gene3D" id="3.30.565.30">
    <property type="entry name" value="Sporulation initiation phosphotransferase B (SpoOB), C-terminal domain"/>
    <property type="match status" value="1"/>
</dbReference>
<evidence type="ECO:0000256" key="3">
    <source>
        <dbReference type="ARBA" id="ARBA00022777"/>
    </source>
</evidence>
<dbReference type="AlphaFoldDB" id="A0AAJ1T4A5"/>
<evidence type="ECO:0000256" key="1">
    <source>
        <dbReference type="ARBA" id="ARBA00022553"/>
    </source>
</evidence>
<dbReference type="RefSeq" id="WP_307256550.1">
    <property type="nucleotide sequence ID" value="NZ_JAUSUC010000008.1"/>
</dbReference>
<dbReference type="Pfam" id="PF14682">
    <property type="entry name" value="SPOB_ab"/>
    <property type="match status" value="1"/>
</dbReference>
<dbReference type="GO" id="GO:0000155">
    <property type="term" value="F:phosphorelay sensor kinase activity"/>
    <property type="evidence" value="ECO:0007669"/>
    <property type="project" value="InterPro"/>
</dbReference>
<dbReference type="SUPFAM" id="SSF55890">
    <property type="entry name" value="Sporulation response regulatory protein Spo0B"/>
    <property type="match status" value="1"/>
</dbReference>